<gene>
    <name evidence="4" type="ORF">SAMN02745199_0195</name>
</gene>
<reference evidence="5" key="1">
    <citation type="submission" date="2016-11" db="EMBL/GenBank/DDBJ databases">
        <authorList>
            <person name="Varghese N."/>
            <person name="Submissions S."/>
        </authorList>
    </citation>
    <scope>NUCLEOTIDE SEQUENCE [LARGE SCALE GENOMIC DNA]</scope>
    <source>
        <strain evidence="5">DSM 15807</strain>
    </source>
</reference>
<name>A0A1M5QXC5_9BACT</name>
<keyword evidence="2" id="KW-0812">Transmembrane</keyword>
<protein>
    <submittedName>
        <fullName evidence="4">Acetyl esterase/lipase</fullName>
    </submittedName>
</protein>
<evidence type="ECO:0000256" key="1">
    <source>
        <dbReference type="ARBA" id="ARBA00022801"/>
    </source>
</evidence>
<dbReference type="PANTHER" id="PTHR48081">
    <property type="entry name" value="AB HYDROLASE SUPERFAMILY PROTEIN C4A8.06C"/>
    <property type="match status" value="1"/>
</dbReference>
<evidence type="ECO:0000259" key="3">
    <source>
        <dbReference type="Pfam" id="PF20434"/>
    </source>
</evidence>
<dbReference type="Proteomes" id="UP000242592">
    <property type="component" value="Unassembled WGS sequence"/>
</dbReference>
<evidence type="ECO:0000256" key="2">
    <source>
        <dbReference type="SAM" id="Phobius"/>
    </source>
</evidence>
<dbReference type="InterPro" id="IPR029058">
    <property type="entry name" value="AB_hydrolase_fold"/>
</dbReference>
<accession>A0A1M5QXC5</accession>
<sequence>MKNKNYKVFFKVVFSIFLLLLSLLNLGLTVMILFLIELPLIRKSLLGKLPLDIEKKPWSRVKTLKYKENLWLDIYYPKSKGPYSLVFFAHGGGWISGYRKQPNNLSWYRFLVNNNFAVATIDYRYAYFNDIEILLDNYESALNFIVKNNKHLEIDVNNISLMGLSAGGHLSLYYALTKKPDVKNVVAFYSPSDLKDIWKTDSLFARFAVSVTLKRFPKKSKEIYEKYSPINHVKKGLMPILLVHGLKDNVVPCISSVKMYKKLREYKNSAKLLLHPNGDHGFEFVLKDERTKEILRETIKFLRGEFNDKF</sequence>
<keyword evidence="1" id="KW-0378">Hydrolase</keyword>
<dbReference type="OrthoDB" id="24847at2"/>
<evidence type="ECO:0000313" key="4">
    <source>
        <dbReference type="EMBL" id="SHH18561.1"/>
    </source>
</evidence>
<evidence type="ECO:0000313" key="5">
    <source>
        <dbReference type="Proteomes" id="UP000242592"/>
    </source>
</evidence>
<dbReference type="EMBL" id="FQXN01000001">
    <property type="protein sequence ID" value="SHH18561.1"/>
    <property type="molecule type" value="Genomic_DNA"/>
</dbReference>
<dbReference type="Gene3D" id="3.40.50.1820">
    <property type="entry name" value="alpha/beta hydrolase"/>
    <property type="match status" value="1"/>
</dbReference>
<dbReference type="STRING" id="1123380.SAMN02745199_0195"/>
<keyword evidence="2" id="KW-1133">Transmembrane helix</keyword>
<organism evidence="4 5">
    <name type="scientific">Thermosipho atlanticus DSM 15807</name>
    <dbReference type="NCBI Taxonomy" id="1123380"/>
    <lineage>
        <taxon>Bacteria</taxon>
        <taxon>Thermotogati</taxon>
        <taxon>Thermotogota</taxon>
        <taxon>Thermotogae</taxon>
        <taxon>Thermotogales</taxon>
        <taxon>Fervidobacteriaceae</taxon>
        <taxon>Thermosipho</taxon>
    </lineage>
</organism>
<feature type="transmembrane region" description="Helical" evidence="2">
    <location>
        <begin position="12"/>
        <end position="36"/>
    </location>
</feature>
<proteinExistence type="predicted"/>
<dbReference type="InterPro" id="IPR050300">
    <property type="entry name" value="GDXG_lipolytic_enzyme"/>
</dbReference>
<dbReference type="InterPro" id="IPR049492">
    <property type="entry name" value="BD-FAE-like_dom"/>
</dbReference>
<feature type="domain" description="BD-FAE-like" evidence="3">
    <location>
        <begin position="72"/>
        <end position="263"/>
    </location>
</feature>
<dbReference type="GO" id="GO:0016787">
    <property type="term" value="F:hydrolase activity"/>
    <property type="evidence" value="ECO:0007669"/>
    <property type="project" value="UniProtKB-KW"/>
</dbReference>
<dbReference type="SUPFAM" id="SSF53474">
    <property type="entry name" value="alpha/beta-Hydrolases"/>
    <property type="match status" value="1"/>
</dbReference>
<keyword evidence="2" id="KW-0472">Membrane</keyword>
<dbReference type="Pfam" id="PF20434">
    <property type="entry name" value="BD-FAE"/>
    <property type="match status" value="1"/>
</dbReference>
<dbReference type="AlphaFoldDB" id="A0A1M5QXC5"/>
<keyword evidence="5" id="KW-1185">Reference proteome</keyword>